<dbReference type="InterPro" id="IPR036097">
    <property type="entry name" value="HisK_dim/P_sf"/>
</dbReference>
<evidence type="ECO:0000259" key="6">
    <source>
        <dbReference type="PROSITE" id="PS50110"/>
    </source>
</evidence>
<dbReference type="Proteomes" id="UP000183018">
    <property type="component" value="Unassembled WGS sequence"/>
</dbReference>
<dbReference type="EC" id="2.7.13.3" evidence="2"/>
<evidence type="ECO:0000256" key="4">
    <source>
        <dbReference type="PROSITE-ProRule" id="PRU00169"/>
    </source>
</evidence>
<evidence type="ECO:0000256" key="1">
    <source>
        <dbReference type="ARBA" id="ARBA00000085"/>
    </source>
</evidence>
<dbReference type="SMART" id="SM00448">
    <property type="entry name" value="REC"/>
    <property type="match status" value="1"/>
</dbReference>
<dbReference type="GO" id="GO:0000155">
    <property type="term" value="F:phosphorelay sensor kinase activity"/>
    <property type="evidence" value="ECO:0007669"/>
    <property type="project" value="InterPro"/>
</dbReference>
<dbReference type="STRING" id="289370.SAMN05216602_2493"/>
<organism evidence="7 8">
    <name type="scientific">Phytopseudomonas argentinensis</name>
    <dbReference type="NCBI Taxonomy" id="289370"/>
    <lineage>
        <taxon>Bacteria</taxon>
        <taxon>Pseudomonadati</taxon>
        <taxon>Pseudomonadota</taxon>
        <taxon>Gammaproteobacteria</taxon>
        <taxon>Pseudomonadales</taxon>
        <taxon>Pseudomonadaceae</taxon>
        <taxon>Phytopseudomonas</taxon>
    </lineage>
</organism>
<dbReference type="InterPro" id="IPR005467">
    <property type="entry name" value="His_kinase_dom"/>
</dbReference>
<feature type="modified residue" description="4-aspartylphosphate" evidence="4">
    <location>
        <position position="436"/>
    </location>
</feature>
<dbReference type="PROSITE" id="PS50110">
    <property type="entry name" value="RESPONSE_REGULATORY"/>
    <property type="match status" value="1"/>
</dbReference>
<dbReference type="Pfam" id="PF00512">
    <property type="entry name" value="HisKA"/>
    <property type="match status" value="1"/>
</dbReference>
<dbReference type="CDD" id="cd00082">
    <property type="entry name" value="HisKA"/>
    <property type="match status" value="1"/>
</dbReference>
<evidence type="ECO:0000256" key="3">
    <source>
        <dbReference type="ARBA" id="ARBA00022553"/>
    </source>
</evidence>
<dbReference type="AlphaFoldDB" id="A0A1I3KHC1"/>
<dbReference type="InterPro" id="IPR003594">
    <property type="entry name" value="HATPase_dom"/>
</dbReference>
<feature type="domain" description="Histidine kinase" evidence="5">
    <location>
        <begin position="143"/>
        <end position="368"/>
    </location>
</feature>
<sequence>MHILICSDEFPQLVTLLAPLGATCQPCESLADTLAALAEGVDALLLAEQALDGQCQALRTRLVQSSVPILLLGAASPGRLSPLAGRRRTLVVERPFTSRSLCSSLLTLLDRTPAKSAELRSREEELALQQSQRMDAVESVIDGVAHDFNNMLTGVIGALDIMKRHVLSGRFDDLPRFIEAASISADRAAALTQRLLTFSHRQPLVAQPNEMGPLLASLEGLIRRSIGERIELRGDYRHASVRVLADTRQLESAILNLAINARDAMPEGGQIGLHTSLVDLLAENRAALPDLQPGRYLLIALSDTGRGMNDATLERVFDPFFTTKSIGQGSGLGLSMVHGFARQSGGQVTIHSEPAIGTTVRLYLPIVDEPGGAAWQEPGEAPRAQSRILLVVSDSSVCLLVGEVAGKRGDELVNAADPHAALDLLGREAFDLLIADVSLPGGSGAQLAAAALVQRPALSVLLVVAPADVGPPASVAPLRHIAKPFSLRELSQTLDDLLPARG</sequence>
<evidence type="ECO:0000256" key="2">
    <source>
        <dbReference type="ARBA" id="ARBA00012438"/>
    </source>
</evidence>
<dbReference type="Pfam" id="PF02518">
    <property type="entry name" value="HATPase_c"/>
    <property type="match status" value="1"/>
</dbReference>
<dbReference type="RefSeq" id="WP_074883916.1">
    <property type="nucleotide sequence ID" value="NZ_FORC01000002.1"/>
</dbReference>
<keyword evidence="7" id="KW-0418">Kinase</keyword>
<dbReference type="EMBL" id="FORC01000002">
    <property type="protein sequence ID" value="SFI71615.1"/>
    <property type="molecule type" value="Genomic_DNA"/>
</dbReference>
<dbReference type="SMART" id="SM00387">
    <property type="entry name" value="HATPase_c"/>
    <property type="match status" value="1"/>
</dbReference>
<dbReference type="InterPro" id="IPR001789">
    <property type="entry name" value="Sig_transdc_resp-reg_receiver"/>
</dbReference>
<feature type="domain" description="Response regulatory" evidence="6">
    <location>
        <begin position="387"/>
        <end position="498"/>
    </location>
</feature>
<dbReference type="PROSITE" id="PS50109">
    <property type="entry name" value="HIS_KIN"/>
    <property type="match status" value="1"/>
</dbReference>
<name>A0A1I3KHC1_9GAMM</name>
<dbReference type="OrthoDB" id="6973808at2"/>
<dbReference type="InterPro" id="IPR036890">
    <property type="entry name" value="HATPase_C_sf"/>
</dbReference>
<dbReference type="InterPro" id="IPR011006">
    <property type="entry name" value="CheY-like_superfamily"/>
</dbReference>
<gene>
    <name evidence="7" type="ORF">SAMN05216602_2493</name>
</gene>
<dbReference type="SUPFAM" id="SSF47384">
    <property type="entry name" value="Homodimeric domain of signal transducing histidine kinase"/>
    <property type="match status" value="1"/>
</dbReference>
<comment type="catalytic activity">
    <reaction evidence="1">
        <text>ATP + protein L-histidine = ADP + protein N-phospho-L-histidine.</text>
        <dbReference type="EC" id="2.7.13.3"/>
    </reaction>
</comment>
<proteinExistence type="predicted"/>
<keyword evidence="3 4" id="KW-0597">Phosphoprotein</keyword>
<dbReference type="InterPro" id="IPR004358">
    <property type="entry name" value="Sig_transdc_His_kin-like_C"/>
</dbReference>
<evidence type="ECO:0000313" key="8">
    <source>
        <dbReference type="Proteomes" id="UP000183018"/>
    </source>
</evidence>
<dbReference type="PRINTS" id="PR00344">
    <property type="entry name" value="BCTRLSENSOR"/>
</dbReference>
<dbReference type="SUPFAM" id="SSF55874">
    <property type="entry name" value="ATPase domain of HSP90 chaperone/DNA topoisomerase II/histidine kinase"/>
    <property type="match status" value="1"/>
</dbReference>
<accession>A0A1I3KHC1</accession>
<reference evidence="8" key="1">
    <citation type="submission" date="2016-10" db="EMBL/GenBank/DDBJ databases">
        <authorList>
            <person name="Varghese N."/>
            <person name="Submissions S."/>
        </authorList>
    </citation>
    <scope>NUCLEOTIDE SEQUENCE [LARGE SCALE GENOMIC DNA]</scope>
    <source>
        <strain evidence="8">LMG 22563</strain>
    </source>
</reference>
<dbReference type="PANTHER" id="PTHR43065">
    <property type="entry name" value="SENSOR HISTIDINE KINASE"/>
    <property type="match status" value="1"/>
</dbReference>
<keyword evidence="7" id="KW-0808">Transferase</keyword>
<evidence type="ECO:0000259" key="5">
    <source>
        <dbReference type="PROSITE" id="PS50109"/>
    </source>
</evidence>
<evidence type="ECO:0000313" key="7">
    <source>
        <dbReference type="EMBL" id="SFI71615.1"/>
    </source>
</evidence>
<dbReference type="InterPro" id="IPR003661">
    <property type="entry name" value="HisK_dim/P_dom"/>
</dbReference>
<dbReference type="Gene3D" id="3.40.50.2300">
    <property type="match status" value="2"/>
</dbReference>
<dbReference type="SUPFAM" id="SSF52172">
    <property type="entry name" value="CheY-like"/>
    <property type="match status" value="1"/>
</dbReference>
<dbReference type="Gene3D" id="1.10.287.130">
    <property type="match status" value="1"/>
</dbReference>
<dbReference type="Gene3D" id="3.30.565.10">
    <property type="entry name" value="Histidine kinase-like ATPase, C-terminal domain"/>
    <property type="match status" value="1"/>
</dbReference>
<protein>
    <recommendedName>
        <fullName evidence="2">histidine kinase</fullName>
        <ecNumber evidence="2">2.7.13.3</ecNumber>
    </recommendedName>
</protein>
<dbReference type="PANTHER" id="PTHR43065:SF42">
    <property type="entry name" value="TWO-COMPONENT SENSOR PPRA"/>
    <property type="match status" value="1"/>
</dbReference>
<keyword evidence="8" id="KW-1185">Reference proteome</keyword>